<dbReference type="SUPFAM" id="SSF55797">
    <property type="entry name" value="PR-1-like"/>
    <property type="match status" value="1"/>
</dbReference>
<dbReference type="Gene3D" id="3.40.33.10">
    <property type="entry name" value="CAP"/>
    <property type="match status" value="1"/>
</dbReference>
<dbReference type="RefSeq" id="WP_208257604.1">
    <property type="nucleotide sequence ID" value="NZ_JAGEOJ010000008.1"/>
</dbReference>
<evidence type="ECO:0000259" key="2">
    <source>
        <dbReference type="Pfam" id="PF00188"/>
    </source>
</evidence>
<feature type="domain" description="SCP" evidence="2">
    <location>
        <begin position="76"/>
        <end position="190"/>
    </location>
</feature>
<keyword evidence="1" id="KW-0732">Signal</keyword>
<dbReference type="InterPro" id="IPR035940">
    <property type="entry name" value="CAP_sf"/>
</dbReference>
<evidence type="ECO:0000256" key="1">
    <source>
        <dbReference type="SAM" id="SignalP"/>
    </source>
</evidence>
<comment type="caution">
    <text evidence="3">The sequence shown here is derived from an EMBL/GenBank/DDBJ whole genome shotgun (WGS) entry which is preliminary data.</text>
</comment>
<name>A0A939PBV5_9ACTN</name>
<gene>
    <name evidence="3" type="ORF">J4573_21715</name>
</gene>
<feature type="signal peptide" evidence="1">
    <location>
        <begin position="1"/>
        <end position="28"/>
    </location>
</feature>
<evidence type="ECO:0000313" key="3">
    <source>
        <dbReference type="EMBL" id="MBO2449735.1"/>
    </source>
</evidence>
<keyword evidence="4" id="KW-1185">Reference proteome</keyword>
<dbReference type="InterPro" id="IPR014044">
    <property type="entry name" value="CAP_dom"/>
</dbReference>
<dbReference type="AlphaFoldDB" id="A0A939PBV5"/>
<dbReference type="CDD" id="cd05379">
    <property type="entry name" value="CAP_bacterial"/>
    <property type="match status" value="1"/>
</dbReference>
<dbReference type="EMBL" id="JAGEOJ010000008">
    <property type="protein sequence ID" value="MBO2449735.1"/>
    <property type="molecule type" value="Genomic_DNA"/>
</dbReference>
<sequence>MTARSTKVAIASTVAVVGIGGASVYAFAGDDGPKASVGVAAVQGAPAADTAQASEQATAQGKVPKKVLAAEKAVFDITNKQRRAHGCKALRLAPTLTIAARRHSDDMSKHHYFSHNSQNGTSPWTRMKRAGYPYSVGAENIAMGYQSAKAVMVGWMKSPGHRANILNCRLKALGVGVHFGGYGPMWTQDFGFK</sequence>
<protein>
    <submittedName>
        <fullName evidence="3">CAP domain-containing protein</fullName>
    </submittedName>
</protein>
<organism evidence="3 4">
    <name type="scientific">Actinomadura barringtoniae</name>
    <dbReference type="NCBI Taxonomy" id="1427535"/>
    <lineage>
        <taxon>Bacteria</taxon>
        <taxon>Bacillati</taxon>
        <taxon>Actinomycetota</taxon>
        <taxon>Actinomycetes</taxon>
        <taxon>Streptosporangiales</taxon>
        <taxon>Thermomonosporaceae</taxon>
        <taxon>Actinomadura</taxon>
    </lineage>
</organism>
<proteinExistence type="predicted"/>
<evidence type="ECO:0000313" key="4">
    <source>
        <dbReference type="Proteomes" id="UP000669179"/>
    </source>
</evidence>
<reference evidence="3" key="1">
    <citation type="submission" date="2021-03" db="EMBL/GenBank/DDBJ databases">
        <authorList>
            <person name="Kanchanasin P."/>
            <person name="Saeng-In P."/>
            <person name="Phongsopitanun W."/>
            <person name="Yuki M."/>
            <person name="Kudo T."/>
            <person name="Ohkuma M."/>
            <person name="Tanasupawat S."/>
        </authorList>
    </citation>
    <scope>NUCLEOTIDE SEQUENCE</scope>
    <source>
        <strain evidence="3">GKU 128</strain>
    </source>
</reference>
<dbReference type="Pfam" id="PF00188">
    <property type="entry name" value="CAP"/>
    <property type="match status" value="1"/>
</dbReference>
<accession>A0A939PBV5</accession>
<feature type="chain" id="PRO_5037230972" evidence="1">
    <location>
        <begin position="29"/>
        <end position="193"/>
    </location>
</feature>
<dbReference type="Proteomes" id="UP000669179">
    <property type="component" value="Unassembled WGS sequence"/>
</dbReference>
<dbReference type="PANTHER" id="PTHR31157:SF1">
    <property type="entry name" value="SCP DOMAIN-CONTAINING PROTEIN"/>
    <property type="match status" value="1"/>
</dbReference>
<dbReference type="PANTHER" id="PTHR31157">
    <property type="entry name" value="SCP DOMAIN-CONTAINING PROTEIN"/>
    <property type="match status" value="1"/>
</dbReference>